<feature type="transmembrane region" description="Helical" evidence="2">
    <location>
        <begin position="33"/>
        <end position="53"/>
    </location>
</feature>
<keyword evidence="2" id="KW-0472">Membrane</keyword>
<dbReference type="PANTHER" id="PTHR38454:SF1">
    <property type="entry name" value="INTEGRAL MEMBRANE PROTEIN"/>
    <property type="match status" value="1"/>
</dbReference>
<feature type="transmembrane region" description="Helical" evidence="2">
    <location>
        <begin position="316"/>
        <end position="333"/>
    </location>
</feature>
<feature type="transmembrane region" description="Helical" evidence="2">
    <location>
        <begin position="345"/>
        <end position="368"/>
    </location>
</feature>
<evidence type="ECO:0000256" key="2">
    <source>
        <dbReference type="SAM" id="Phobius"/>
    </source>
</evidence>
<dbReference type="EMBL" id="CP012752">
    <property type="protein sequence ID" value="ALG05670.1"/>
    <property type="molecule type" value="Genomic_DNA"/>
</dbReference>
<gene>
    <name evidence="3" type="ORF">AOZ06_00865</name>
</gene>
<sequence length="771" mass="84284">MCTAEGPDHYERDDVTEASLGGEVRTKRAIPEWLFVLGVGVIGMVIFTIPYWFNPYFYYIGDNPESFVPNWHHFGEMLRAGHWPIMESSGWYGGNYAGEAAYSVWNPISLLNFVIVSLFNDLSAGAAFVMIEYMTLLAMGAYLLGREYNASRIPAAVVAIAIPLTGFTLYYEASGWPAGLAAFMYATWFWWAARRFARGASSPLLPFLVGVLAMTNGNPYVALGLLIIMIGVLTELLVRKEIKRFWHVSLMGVCVGAVSALAFLPLLGALPVTDRQELAAIANDTFMVPSLTDLAASSAPTFLPAITNWGGAVRESLPSTYFLWFAIPLLPWLRWKALRKPARSLISLFTVTGVYAVLVLGPSNLWLFRWPIRLIEYLYLGLGVTLAVLLSAGLHKDKIKQRTLATAGLIGVGAYLSFAVRPEYSRMHLLATIAVLVFVFALLHFYRKKGWVGAGAVMLVGTVAVVTYQSARIPYPGVANIESVIQPATSVSRIKEGTKDYQGAYLQLAQQVLVGSTADQDDGEISFGNISVVSGHESVTRYSGIGFSKFFKSLCMDYKGSVCKEAYQKIWRPLKGTDTPLIDAYRIQTLVLQNKLYPEITRGTPPAGWKVALRDNVRTVWTREAPLPHPGRVAWTSSGLQVQSLSSGGTDESIKFTAPGNGGEVVFARLAWPGYTATIDGKKVELIDGDAGLITVKLPPGEHTLALEYVAPGSKLGLYILIGAAGVAVVHTFFWWRSRRRDRDSSTPDEPKDDTAPSADNEPALAGNSGT</sequence>
<evidence type="ECO:0000256" key="1">
    <source>
        <dbReference type="SAM" id="MobiDB-lite"/>
    </source>
</evidence>
<dbReference type="AlphaFoldDB" id="A0A0N9HV17"/>
<proteinExistence type="predicted"/>
<feature type="transmembrane region" description="Helical" evidence="2">
    <location>
        <begin position="151"/>
        <end position="171"/>
    </location>
</feature>
<dbReference type="KEGG" id="kphy:AOZ06_00865"/>
<name>A0A0N9HV17_9PSEU</name>
<organism evidence="3 4">
    <name type="scientific">Kibdelosporangium phytohabitans</name>
    <dbReference type="NCBI Taxonomy" id="860235"/>
    <lineage>
        <taxon>Bacteria</taxon>
        <taxon>Bacillati</taxon>
        <taxon>Actinomycetota</taxon>
        <taxon>Actinomycetes</taxon>
        <taxon>Pseudonocardiales</taxon>
        <taxon>Pseudonocardiaceae</taxon>
        <taxon>Kibdelosporangium</taxon>
    </lineage>
</organism>
<evidence type="ECO:0008006" key="5">
    <source>
        <dbReference type="Google" id="ProtNLM"/>
    </source>
</evidence>
<feature type="transmembrane region" description="Helical" evidence="2">
    <location>
        <begin position="126"/>
        <end position="145"/>
    </location>
</feature>
<feature type="transmembrane region" description="Helical" evidence="2">
    <location>
        <begin position="716"/>
        <end position="736"/>
    </location>
</feature>
<feature type="compositionally biased region" description="Basic and acidic residues" evidence="1">
    <location>
        <begin position="741"/>
        <end position="755"/>
    </location>
</feature>
<feature type="region of interest" description="Disordered" evidence="1">
    <location>
        <begin position="740"/>
        <end position="771"/>
    </location>
</feature>
<keyword evidence="4" id="KW-1185">Reference proteome</keyword>
<keyword evidence="2" id="KW-0812">Transmembrane</keyword>
<feature type="transmembrane region" description="Helical" evidence="2">
    <location>
        <begin position="427"/>
        <end position="446"/>
    </location>
</feature>
<feature type="transmembrane region" description="Helical" evidence="2">
    <location>
        <begin position="451"/>
        <end position="471"/>
    </location>
</feature>
<reference evidence="3 4" key="1">
    <citation type="submission" date="2015-07" db="EMBL/GenBank/DDBJ databases">
        <title>Genome sequencing of Kibdelosporangium phytohabitans.</title>
        <authorList>
            <person name="Qin S."/>
            <person name="Xing K."/>
        </authorList>
    </citation>
    <scope>NUCLEOTIDE SEQUENCE [LARGE SCALE GENOMIC DNA]</scope>
    <source>
        <strain evidence="3 4">KLBMP1111</strain>
    </source>
</reference>
<feature type="transmembrane region" description="Helical" evidence="2">
    <location>
        <begin position="404"/>
        <end position="421"/>
    </location>
</feature>
<dbReference type="STRING" id="860235.AOZ06_00865"/>
<feature type="transmembrane region" description="Helical" evidence="2">
    <location>
        <begin position="217"/>
        <end position="238"/>
    </location>
</feature>
<protein>
    <recommendedName>
        <fullName evidence="5">YfhO family protein</fullName>
    </recommendedName>
</protein>
<accession>A0A0N9HV17</accession>
<feature type="transmembrane region" description="Helical" evidence="2">
    <location>
        <begin position="245"/>
        <end position="267"/>
    </location>
</feature>
<evidence type="ECO:0000313" key="3">
    <source>
        <dbReference type="EMBL" id="ALG05670.1"/>
    </source>
</evidence>
<feature type="transmembrane region" description="Helical" evidence="2">
    <location>
        <begin position="178"/>
        <end position="197"/>
    </location>
</feature>
<dbReference type="Proteomes" id="UP000063699">
    <property type="component" value="Chromosome"/>
</dbReference>
<dbReference type="InterPro" id="IPR018580">
    <property type="entry name" value="Uncharacterised_YfhO"/>
</dbReference>
<feature type="transmembrane region" description="Helical" evidence="2">
    <location>
        <begin position="374"/>
        <end position="392"/>
    </location>
</feature>
<keyword evidence="2" id="KW-1133">Transmembrane helix</keyword>
<dbReference type="PANTHER" id="PTHR38454">
    <property type="entry name" value="INTEGRAL MEMBRANE PROTEIN-RELATED"/>
    <property type="match status" value="1"/>
</dbReference>
<evidence type="ECO:0000313" key="4">
    <source>
        <dbReference type="Proteomes" id="UP000063699"/>
    </source>
</evidence>